<dbReference type="AlphaFoldDB" id="A0A6H5G1T7"/>
<accession>A0A6H5G1T7</accession>
<reference evidence="1 2" key="1">
    <citation type="submission" date="2020-02" db="EMBL/GenBank/DDBJ databases">
        <authorList>
            <person name="Ferguson B K."/>
        </authorList>
    </citation>
    <scope>NUCLEOTIDE SEQUENCE [LARGE SCALE GENOMIC DNA]</scope>
</reference>
<gene>
    <name evidence="1" type="ORF">NTEN_LOCUS2377</name>
</gene>
<feature type="non-terminal residue" evidence="1">
    <location>
        <position position="54"/>
    </location>
</feature>
<sequence>MQTERVDALRQFVFGFAQRHALSSVQVQNGDLVQDFLQVTTEAPRIGKGTTRAS</sequence>
<protein>
    <submittedName>
        <fullName evidence="1">Uncharacterized protein</fullName>
    </submittedName>
</protein>
<organism evidence="1 2">
    <name type="scientific">Nesidiocoris tenuis</name>
    <dbReference type="NCBI Taxonomy" id="355587"/>
    <lineage>
        <taxon>Eukaryota</taxon>
        <taxon>Metazoa</taxon>
        <taxon>Ecdysozoa</taxon>
        <taxon>Arthropoda</taxon>
        <taxon>Hexapoda</taxon>
        <taxon>Insecta</taxon>
        <taxon>Pterygota</taxon>
        <taxon>Neoptera</taxon>
        <taxon>Paraneoptera</taxon>
        <taxon>Hemiptera</taxon>
        <taxon>Heteroptera</taxon>
        <taxon>Panheteroptera</taxon>
        <taxon>Cimicomorpha</taxon>
        <taxon>Miridae</taxon>
        <taxon>Dicyphina</taxon>
        <taxon>Nesidiocoris</taxon>
    </lineage>
</organism>
<evidence type="ECO:0000313" key="1">
    <source>
        <dbReference type="EMBL" id="CAA9995586.1"/>
    </source>
</evidence>
<dbReference type="Proteomes" id="UP000479000">
    <property type="component" value="Unassembled WGS sequence"/>
</dbReference>
<evidence type="ECO:0000313" key="2">
    <source>
        <dbReference type="Proteomes" id="UP000479000"/>
    </source>
</evidence>
<proteinExistence type="predicted"/>
<dbReference type="EMBL" id="CADCXU010003704">
    <property type="protein sequence ID" value="CAA9995586.1"/>
    <property type="molecule type" value="Genomic_DNA"/>
</dbReference>
<keyword evidence="2" id="KW-1185">Reference proteome</keyword>
<name>A0A6H5G1T7_9HEMI</name>